<evidence type="ECO:0000313" key="2">
    <source>
        <dbReference type="Proteomes" id="UP001501442"/>
    </source>
</evidence>
<proteinExistence type="predicted"/>
<name>A0ABP8ULS9_9ACTN</name>
<accession>A0ABP8ULS9</accession>
<keyword evidence="2" id="KW-1185">Reference proteome</keyword>
<dbReference type="RefSeq" id="WP_345437791.1">
    <property type="nucleotide sequence ID" value="NZ_BAABHK010000014.1"/>
</dbReference>
<evidence type="ECO:0008006" key="3">
    <source>
        <dbReference type="Google" id="ProtNLM"/>
    </source>
</evidence>
<protein>
    <recommendedName>
        <fullName evidence="3">DUF4352 domain-containing protein</fullName>
    </recommendedName>
</protein>
<dbReference type="EMBL" id="BAABHK010000014">
    <property type="protein sequence ID" value="GAA4634823.1"/>
    <property type="molecule type" value="Genomic_DNA"/>
</dbReference>
<dbReference type="Proteomes" id="UP001501442">
    <property type="component" value="Unassembled WGS sequence"/>
</dbReference>
<reference evidence="2" key="1">
    <citation type="journal article" date="2019" name="Int. J. Syst. Evol. Microbiol.">
        <title>The Global Catalogue of Microorganisms (GCM) 10K type strain sequencing project: providing services to taxonomists for standard genome sequencing and annotation.</title>
        <authorList>
            <consortium name="The Broad Institute Genomics Platform"/>
            <consortium name="The Broad Institute Genome Sequencing Center for Infectious Disease"/>
            <person name="Wu L."/>
            <person name="Ma J."/>
        </authorList>
    </citation>
    <scope>NUCLEOTIDE SEQUENCE [LARGE SCALE GENOMIC DNA]</scope>
    <source>
        <strain evidence="2">JCM 17939</strain>
    </source>
</reference>
<sequence length="214" mass="23476">MHPRARVAGCAAAAVLIIVGALWATGGLDPADTPARVAPGKEVDQHLFRTKLVGAQVTTIKKFGQTTRILVINAWVTNPTRETQGTYALDDNVFAHGMFLHWKTQDGPRPKPVDAQGIAGDTLFRALQPRLPTYVAVQYELASGTRVPDHVTVALADYQYTESGVLDPRGYWSWRARGYETRFETNPLTHKSGQVTHIIPVLVANVTLPVTVKR</sequence>
<organism evidence="1 2">
    <name type="scientific">Actinoallomurus vinaceus</name>
    <dbReference type="NCBI Taxonomy" id="1080074"/>
    <lineage>
        <taxon>Bacteria</taxon>
        <taxon>Bacillati</taxon>
        <taxon>Actinomycetota</taxon>
        <taxon>Actinomycetes</taxon>
        <taxon>Streptosporangiales</taxon>
        <taxon>Thermomonosporaceae</taxon>
        <taxon>Actinoallomurus</taxon>
    </lineage>
</organism>
<gene>
    <name evidence="1" type="ORF">GCM10023196_077860</name>
</gene>
<comment type="caution">
    <text evidence="1">The sequence shown here is derived from an EMBL/GenBank/DDBJ whole genome shotgun (WGS) entry which is preliminary data.</text>
</comment>
<evidence type="ECO:0000313" key="1">
    <source>
        <dbReference type="EMBL" id="GAA4634823.1"/>
    </source>
</evidence>